<comment type="caution">
    <text evidence="3">The sequence shown here is derived from an EMBL/GenBank/DDBJ whole genome shotgun (WGS) entry which is preliminary data.</text>
</comment>
<reference evidence="3" key="1">
    <citation type="submission" date="2022-09" db="EMBL/GenBank/DDBJ databases">
        <title>Fusarium specimens isolated from Avocado Roots.</title>
        <authorList>
            <person name="Stajich J."/>
            <person name="Roper C."/>
            <person name="Heimlech-Rivalta G."/>
        </authorList>
    </citation>
    <scope>NUCLEOTIDE SEQUENCE</scope>
    <source>
        <strain evidence="3">CF00136</strain>
    </source>
</reference>
<feature type="transmembrane region" description="Helical" evidence="2">
    <location>
        <begin position="207"/>
        <end position="229"/>
    </location>
</feature>
<dbReference type="PANTHER" id="PTHR35041:SF3">
    <property type="entry name" value="FORMYLMETHIONINE DEFORMYLASE-LIKE PROTEIN"/>
    <property type="match status" value="1"/>
</dbReference>
<evidence type="ECO:0000256" key="1">
    <source>
        <dbReference type="SAM" id="MobiDB-lite"/>
    </source>
</evidence>
<dbReference type="Proteomes" id="UP001152049">
    <property type="component" value="Unassembled WGS sequence"/>
</dbReference>
<gene>
    <name evidence="3" type="ORF">NW762_012271</name>
</gene>
<dbReference type="OrthoDB" id="5340195at2759"/>
<keyword evidence="4" id="KW-1185">Reference proteome</keyword>
<keyword evidence="2" id="KW-0812">Transmembrane</keyword>
<feature type="transmembrane region" description="Helical" evidence="2">
    <location>
        <begin position="108"/>
        <end position="129"/>
    </location>
</feature>
<dbReference type="AlphaFoldDB" id="A0A9W8RQB6"/>
<dbReference type="PANTHER" id="PTHR35041">
    <property type="entry name" value="MEDIATOR OF RNA POLYMERASE II TRANSCRIPTION SUBUNIT 1"/>
    <property type="match status" value="1"/>
</dbReference>
<evidence type="ECO:0000313" key="3">
    <source>
        <dbReference type="EMBL" id="KAJ4249418.1"/>
    </source>
</evidence>
<dbReference type="EMBL" id="JAOQAZ010000033">
    <property type="protein sequence ID" value="KAJ4249418.1"/>
    <property type="molecule type" value="Genomic_DNA"/>
</dbReference>
<name>A0A9W8RQB6_9HYPO</name>
<accession>A0A9W8RQB6</accession>
<proteinExistence type="predicted"/>
<feature type="transmembrane region" description="Helical" evidence="2">
    <location>
        <begin position="141"/>
        <end position="164"/>
    </location>
</feature>
<keyword evidence="2" id="KW-0472">Membrane</keyword>
<keyword evidence="2" id="KW-1133">Transmembrane helix</keyword>
<protein>
    <submittedName>
        <fullName evidence="3">Uncharacterized protein</fullName>
    </submittedName>
</protein>
<organism evidence="3 4">
    <name type="scientific">Fusarium torreyae</name>
    <dbReference type="NCBI Taxonomy" id="1237075"/>
    <lineage>
        <taxon>Eukaryota</taxon>
        <taxon>Fungi</taxon>
        <taxon>Dikarya</taxon>
        <taxon>Ascomycota</taxon>
        <taxon>Pezizomycotina</taxon>
        <taxon>Sordariomycetes</taxon>
        <taxon>Hypocreomycetidae</taxon>
        <taxon>Hypocreales</taxon>
        <taxon>Nectriaceae</taxon>
        <taxon>Fusarium</taxon>
    </lineage>
</organism>
<feature type="region of interest" description="Disordered" evidence="1">
    <location>
        <begin position="710"/>
        <end position="732"/>
    </location>
</feature>
<feature type="compositionally biased region" description="Polar residues" evidence="1">
    <location>
        <begin position="710"/>
        <end position="721"/>
    </location>
</feature>
<evidence type="ECO:0000256" key="2">
    <source>
        <dbReference type="SAM" id="Phobius"/>
    </source>
</evidence>
<feature type="transmembrane region" description="Helical" evidence="2">
    <location>
        <begin position="626"/>
        <end position="650"/>
    </location>
</feature>
<sequence length="732" mass="82555">MHRSIRSSPASTIVDREIYMSPPSLVRGESSSSRAGSKFNYYPLDPLSPNLHDSLGSHGRPLSQVELLGSDRDRAYDSGAGLGIHQPTIVVQRQKGQGPLSKLLKNKWWMVICLFIGFAGALSHHLLYAHLHNREASNQQWWLRLGQFLSFISKASFVVAVLLARQQVAWRVVSQKSFTVHAVDSLFGAAHDAFGLFNKEAWKNSTFTMLLAIYIWASPLVVIFTSATLDVALETKQEKITCQSVRTLNFSNDAKKSWKDKKKAKNETMRGLSISMFNSVMDDRDDPYYFDYWLAAAPPLDSIASRVLASGQAIQRDEAAQDICGQDWDCSTIIHFVGPAYKCEELAKGANSTMKKFHGYDPPFNLSQLIPTGNSSYHTIADLGEYSVDQIKVNENNKPVQKPPYPQNLGAFRTEPVIWLGYVEVDNILDEHAANRSEKGWEDDYTPVITACEHWETNYTVELNYTSGHQSYKVLERDYMHKIIDTTFINKTDYGGTLDPVLATPKKSYVFPEDWRNYRRIAAYHSLGRKLRDLLKGSIHKLPEPITLSDISTSPLLARPENLPIPGFEKAVRTLYEDLLISLLSDPLLLAVAWASHPEELSGRGKGGPDTKYPCIRSRTANYFHYHWSILVFVYAASFAIAVIAVACGFRAMRHDGIDELREMTFSSIARTTKLMDLDHNEGKKRRIRAVEERPGSGLFEFKVEDYDQWDSNNTRGTKGRSSPLVRESPVP</sequence>
<evidence type="ECO:0000313" key="4">
    <source>
        <dbReference type="Proteomes" id="UP001152049"/>
    </source>
</evidence>